<dbReference type="Pfam" id="PF04860">
    <property type="entry name" value="Phage_portal"/>
    <property type="match status" value="1"/>
</dbReference>
<comment type="caution">
    <text evidence="1">The sequence shown here is derived from an EMBL/GenBank/DDBJ whole genome shotgun (WGS) entry which is preliminary data.</text>
</comment>
<dbReference type="STRING" id="649747.HMPREF0083_01682"/>
<dbReference type="RefSeq" id="WP_021619902.1">
    <property type="nucleotide sequence ID" value="NZ_KE952708.1"/>
</dbReference>
<sequence>MSEATAGADAQWIPIRIEKAEVPASARLPDTFAGSYSTHNLIEFPKGGSPSSCKAIVKESNIIPQCIDAYKRNIAGYGIALEYLPGESDETALSEWEAAEKFLSTANLETSTEKIIEELIDDLEHCGNAYLEVVRGGEFPALYRLPPENIRCTPELDRIEVKYNRLIKGKVETFTQKSYVRKYAEKRNSSITWFKPFGTKGDCTEIIHLRIGNGGAYGEPRWFGNTPGVLGSRKAEELNLGYFSNGRMITMILSVINGRLTKKSIELLAQARGQESQGGILYLQVEGGDIGGPVDEQKEKSQIKLDKLNDLLQTDALFLEYGKTKREEILSAFRLPPILVGMSQDYSRATADAALRFAEEQVFQPYRNWLMDEIFNKRLFPALNIFRIKATLRGPKLVEPDERKGLLEFLAESGILLVGDLIPLAEEVLGTTVNESKFEPGYLDTPIAQLLNQQPSIPSGVDMQEKVAAIAKSLLRKSEAEAGIHV</sequence>
<dbReference type="Proteomes" id="UP000016511">
    <property type="component" value="Unassembled WGS sequence"/>
</dbReference>
<dbReference type="HOGENOM" id="CLU_041404_0_0_9"/>
<reference evidence="1 2" key="1">
    <citation type="submission" date="2013-08" db="EMBL/GenBank/DDBJ databases">
        <authorList>
            <person name="Weinstock G."/>
            <person name="Sodergren E."/>
            <person name="Wylie T."/>
            <person name="Fulton L."/>
            <person name="Fulton R."/>
            <person name="Fronick C."/>
            <person name="O'Laughlin M."/>
            <person name="Godfrey J."/>
            <person name="Miner T."/>
            <person name="Herter B."/>
            <person name="Appelbaum E."/>
            <person name="Cordes M."/>
            <person name="Lek S."/>
            <person name="Wollam A."/>
            <person name="Pepin K.H."/>
            <person name="Palsikar V.B."/>
            <person name="Mitreva M."/>
            <person name="Wilson R.K."/>
        </authorList>
    </citation>
    <scope>NUCLEOTIDE SEQUENCE [LARGE SCALE GENOMIC DNA]</scope>
    <source>
        <strain evidence="1 2">ATCC 12856</strain>
    </source>
</reference>
<dbReference type="eggNOG" id="COG5518">
    <property type="taxonomic scope" value="Bacteria"/>
</dbReference>
<dbReference type="PATRIC" id="fig|649747.3.peg.1524"/>
<gene>
    <name evidence="1" type="ORF">HMPREF0083_01682</name>
</gene>
<dbReference type="InterPro" id="IPR006944">
    <property type="entry name" value="Phage/GTA_portal"/>
</dbReference>
<proteinExistence type="predicted"/>
<dbReference type="GeneID" id="92837892"/>
<dbReference type="EMBL" id="AWSJ01000112">
    <property type="protein sequence ID" value="ERI10238.1"/>
    <property type="molecule type" value="Genomic_DNA"/>
</dbReference>
<accession>U1X6S8</accession>
<dbReference type="AlphaFoldDB" id="U1X6S8"/>
<evidence type="ECO:0000313" key="2">
    <source>
        <dbReference type="Proteomes" id="UP000016511"/>
    </source>
</evidence>
<evidence type="ECO:0000313" key="1">
    <source>
        <dbReference type="EMBL" id="ERI10238.1"/>
    </source>
</evidence>
<protein>
    <submittedName>
        <fullName evidence="1">Phage portal protein</fullName>
    </submittedName>
</protein>
<organism evidence="1 2">
    <name type="scientific">Aneurinibacillus aneurinilyticus ATCC 12856</name>
    <dbReference type="NCBI Taxonomy" id="649747"/>
    <lineage>
        <taxon>Bacteria</taxon>
        <taxon>Bacillati</taxon>
        <taxon>Bacillota</taxon>
        <taxon>Bacilli</taxon>
        <taxon>Bacillales</taxon>
        <taxon>Paenibacillaceae</taxon>
        <taxon>Aneurinibacillus group</taxon>
        <taxon>Aneurinibacillus</taxon>
    </lineage>
</organism>
<keyword evidence="2" id="KW-1185">Reference proteome</keyword>
<name>U1X6S8_ANEAE</name>